<dbReference type="AlphaFoldDB" id="A0A6I9UMW8"/>
<feature type="transmembrane region" description="Helical" evidence="21">
    <location>
        <begin position="301"/>
        <end position="319"/>
    </location>
</feature>
<keyword evidence="24" id="KW-1185">Reference proteome</keyword>
<dbReference type="GeneID" id="105179964"/>
<evidence type="ECO:0000256" key="7">
    <source>
        <dbReference type="ARBA" id="ARBA00022692"/>
    </source>
</evidence>
<keyword evidence="14 21" id="KW-0472">Membrane</keyword>
<evidence type="ECO:0000256" key="15">
    <source>
        <dbReference type="ARBA" id="ARBA00023170"/>
    </source>
</evidence>
<comment type="subcellular location">
    <subcellularLocation>
        <location evidence="1">Membrane</location>
        <topology evidence="1">Single-pass type I membrane protein</topology>
    </subcellularLocation>
</comment>
<dbReference type="OrthoDB" id="903450at2759"/>
<reference evidence="25" key="1">
    <citation type="submission" date="2025-08" db="UniProtKB">
        <authorList>
            <consortium name="RefSeq"/>
        </authorList>
    </citation>
    <scope>IDENTIFICATION</scope>
</reference>
<feature type="chain" id="PRO_5026848794" description="non-specific serine/threonine protein kinase" evidence="22">
    <location>
        <begin position="29"/>
        <end position="831"/>
    </location>
</feature>
<dbReference type="Gene3D" id="3.80.10.10">
    <property type="entry name" value="Ribonuclease Inhibitor"/>
    <property type="match status" value="1"/>
</dbReference>
<evidence type="ECO:0000256" key="19">
    <source>
        <dbReference type="PROSITE-ProRule" id="PRU10141"/>
    </source>
</evidence>
<dbReference type="InParanoid" id="A0A6I9UMW8"/>
<evidence type="ECO:0000256" key="20">
    <source>
        <dbReference type="SAM" id="MobiDB-lite"/>
    </source>
</evidence>
<evidence type="ECO:0000256" key="9">
    <source>
        <dbReference type="ARBA" id="ARBA00022737"/>
    </source>
</evidence>
<feature type="binding site" evidence="19">
    <location>
        <position position="527"/>
    </location>
    <ligand>
        <name>ATP</name>
        <dbReference type="ChEBI" id="CHEBI:30616"/>
    </ligand>
</feature>
<evidence type="ECO:0000256" key="2">
    <source>
        <dbReference type="ARBA" id="ARBA00012513"/>
    </source>
</evidence>
<keyword evidence="12 19" id="KW-0067">ATP-binding</keyword>
<dbReference type="Pfam" id="PF00560">
    <property type="entry name" value="LRR_1"/>
    <property type="match status" value="1"/>
</dbReference>
<evidence type="ECO:0000256" key="14">
    <source>
        <dbReference type="ARBA" id="ARBA00023136"/>
    </source>
</evidence>
<gene>
    <name evidence="25" type="primary">LOC105179964</name>
</gene>
<dbReference type="InterPro" id="IPR001611">
    <property type="entry name" value="Leu-rich_rpt"/>
</dbReference>
<feature type="transmembrane region" description="Helical" evidence="21">
    <location>
        <begin position="435"/>
        <end position="458"/>
    </location>
</feature>
<keyword evidence="7 21" id="KW-0812">Transmembrane</keyword>
<dbReference type="EC" id="2.7.11.1" evidence="2"/>
<dbReference type="FunFam" id="3.80.10.10:FF:000452">
    <property type="entry name" value="Probable LRR receptor-like serine/threonine-protein kinase RFK1"/>
    <property type="match status" value="1"/>
</dbReference>
<dbReference type="InterPro" id="IPR008271">
    <property type="entry name" value="Ser/Thr_kinase_AS"/>
</dbReference>
<keyword evidence="11" id="KW-0418">Kinase</keyword>
<dbReference type="KEGG" id="sind:105179964"/>
<dbReference type="PROSITE" id="PS00108">
    <property type="entry name" value="PROTEIN_KINASE_ST"/>
    <property type="match status" value="1"/>
</dbReference>
<dbReference type="FunFam" id="1.10.510.10:FF:000044">
    <property type="entry name" value="Putative LRR receptor-like serine/threonine-protein kinase"/>
    <property type="match status" value="1"/>
</dbReference>
<keyword evidence="6" id="KW-0808">Transferase</keyword>
<keyword evidence="10 19" id="KW-0547">Nucleotide-binding</keyword>
<dbReference type="RefSeq" id="XP_011101928.2">
    <property type="nucleotide sequence ID" value="XM_011103626.2"/>
</dbReference>
<evidence type="ECO:0000256" key="21">
    <source>
        <dbReference type="SAM" id="Phobius"/>
    </source>
</evidence>
<organism evidence="24 25">
    <name type="scientific">Sesamum indicum</name>
    <name type="common">Oriental sesame</name>
    <name type="synonym">Sesamum orientale</name>
    <dbReference type="NCBI Taxonomy" id="4182"/>
    <lineage>
        <taxon>Eukaryota</taxon>
        <taxon>Viridiplantae</taxon>
        <taxon>Streptophyta</taxon>
        <taxon>Embryophyta</taxon>
        <taxon>Tracheophyta</taxon>
        <taxon>Spermatophyta</taxon>
        <taxon>Magnoliopsida</taxon>
        <taxon>eudicotyledons</taxon>
        <taxon>Gunneridae</taxon>
        <taxon>Pentapetalae</taxon>
        <taxon>asterids</taxon>
        <taxon>lamiids</taxon>
        <taxon>Lamiales</taxon>
        <taxon>Pedaliaceae</taxon>
        <taxon>Sesamum</taxon>
    </lineage>
</organism>
<name>A0A6I9UMW8_SESIN</name>
<dbReference type="PANTHER" id="PTHR48006:SF66">
    <property type="entry name" value="PROTEIN KINASE DOMAIN-CONTAINING PROTEIN"/>
    <property type="match status" value="1"/>
</dbReference>
<dbReference type="Gene3D" id="3.30.200.20">
    <property type="entry name" value="Phosphorylase Kinase, domain 1"/>
    <property type="match status" value="1"/>
</dbReference>
<evidence type="ECO:0000256" key="12">
    <source>
        <dbReference type="ARBA" id="ARBA00022840"/>
    </source>
</evidence>
<keyword evidence="15" id="KW-0675">Receptor</keyword>
<dbReference type="CDD" id="cd14066">
    <property type="entry name" value="STKc_IRAK"/>
    <property type="match status" value="1"/>
</dbReference>
<feature type="region of interest" description="Disordered" evidence="20">
    <location>
        <begin position="804"/>
        <end position="831"/>
    </location>
</feature>
<dbReference type="FunFam" id="3.30.200.20:FF:000217">
    <property type="entry name" value="probable LRR receptor-like serine/threonine-protein kinase At1g53430"/>
    <property type="match status" value="1"/>
</dbReference>
<evidence type="ECO:0000256" key="1">
    <source>
        <dbReference type="ARBA" id="ARBA00004479"/>
    </source>
</evidence>
<feature type="signal peptide" evidence="22">
    <location>
        <begin position="1"/>
        <end position="28"/>
    </location>
</feature>
<dbReference type="Gene3D" id="1.10.510.10">
    <property type="entry name" value="Transferase(Phosphotransferase) domain 1"/>
    <property type="match status" value="1"/>
</dbReference>
<evidence type="ECO:0000256" key="3">
    <source>
        <dbReference type="ARBA" id="ARBA00022527"/>
    </source>
</evidence>
<dbReference type="Pfam" id="PF23598">
    <property type="entry name" value="LRR_14"/>
    <property type="match status" value="1"/>
</dbReference>
<dbReference type="SUPFAM" id="SSF56112">
    <property type="entry name" value="Protein kinase-like (PK-like)"/>
    <property type="match status" value="1"/>
</dbReference>
<keyword evidence="3" id="KW-0723">Serine/threonine-protein kinase</keyword>
<keyword evidence="13 21" id="KW-1133">Transmembrane helix</keyword>
<evidence type="ECO:0000256" key="4">
    <source>
        <dbReference type="ARBA" id="ARBA00022553"/>
    </source>
</evidence>
<dbReference type="SUPFAM" id="SSF52058">
    <property type="entry name" value="L domain-like"/>
    <property type="match status" value="1"/>
</dbReference>
<evidence type="ECO:0000256" key="17">
    <source>
        <dbReference type="ARBA" id="ARBA00047899"/>
    </source>
</evidence>
<dbReference type="InterPro" id="IPR017441">
    <property type="entry name" value="Protein_kinase_ATP_BS"/>
</dbReference>
<dbReference type="InterPro" id="IPR032675">
    <property type="entry name" value="LRR_dom_sf"/>
</dbReference>
<keyword evidence="8 22" id="KW-0732">Signal</keyword>
<dbReference type="PROSITE" id="PS50011">
    <property type="entry name" value="PROTEIN_KINASE_DOM"/>
    <property type="match status" value="1"/>
</dbReference>
<feature type="domain" description="Protein kinase" evidence="23">
    <location>
        <begin position="494"/>
        <end position="771"/>
    </location>
</feature>
<dbReference type="Pfam" id="PF11721">
    <property type="entry name" value="Malectin"/>
    <property type="match status" value="1"/>
</dbReference>
<evidence type="ECO:0000256" key="16">
    <source>
        <dbReference type="ARBA" id="ARBA00023180"/>
    </source>
</evidence>
<evidence type="ECO:0000256" key="11">
    <source>
        <dbReference type="ARBA" id="ARBA00022777"/>
    </source>
</evidence>
<evidence type="ECO:0000256" key="22">
    <source>
        <dbReference type="SAM" id="SignalP"/>
    </source>
</evidence>
<comment type="catalytic activity">
    <reaction evidence="18">
        <text>L-seryl-[protein] + ATP = O-phospho-L-seryl-[protein] + ADP + H(+)</text>
        <dbReference type="Rhea" id="RHEA:17989"/>
        <dbReference type="Rhea" id="RHEA-COMP:9863"/>
        <dbReference type="Rhea" id="RHEA-COMP:11604"/>
        <dbReference type="ChEBI" id="CHEBI:15378"/>
        <dbReference type="ChEBI" id="CHEBI:29999"/>
        <dbReference type="ChEBI" id="CHEBI:30616"/>
        <dbReference type="ChEBI" id="CHEBI:83421"/>
        <dbReference type="ChEBI" id="CHEBI:456216"/>
        <dbReference type="EC" id="2.7.11.1"/>
    </reaction>
</comment>
<keyword evidence="16" id="KW-0325">Glycoprotein</keyword>
<proteinExistence type="predicted"/>
<evidence type="ECO:0000256" key="13">
    <source>
        <dbReference type="ARBA" id="ARBA00022989"/>
    </source>
</evidence>
<protein>
    <recommendedName>
        <fullName evidence="2">non-specific serine/threonine protein kinase</fullName>
        <ecNumber evidence="2">2.7.11.1</ecNumber>
    </recommendedName>
</protein>
<keyword evidence="9" id="KW-0677">Repeat</keyword>
<dbReference type="InterPro" id="IPR000719">
    <property type="entry name" value="Prot_kinase_dom"/>
</dbReference>
<sequence length="831" mass="93297">MLTVFEIRKSFTFITLMVSLCLEGTVLAQNGHLLEEEKNALREVAVQLGKKDWDFNLNPCDGNSNWTTPKRNDMPWYNNSVICNCSYPGEVCHVEKIFLKGQDLAGVLPPSLAKLPFLKTIDLTRNYLSGTIPPEWALTKLKYMSVTVNRLSGPLPEYLGNITTLVYMSLENNLFNGMVPAELGKLTKLENLILSANNLTGELPMELNNLKKLTELRLSSNNFIGKIPSLWSWTNLQKLELQASGFEGPIPSSISVLKNLSELRISDLNGGASQFPPLKDMIKMNKLMLRSCNISGKIPSYLVKMSALMILYLTGNFLTGPIPDWIKNRDAKYFAEIILRDNQSFQSLGRRMFDVYIQGEQRLKDFDIEQGAKGVDKVVKRNFTAMVINNTLEIRFQYTGKGTTAVPTRGTYGPLISAISVESDFKPPSHWKRKIFISTGAGFLALFLILAVIFYAWWNQYIGERISREQVLRGLDLHAGFFTYRQIKAATNNFDAANKIGEGGFGSVYRGTLLDGAIIAVKQLAAKSKQGNHEFVNEIGLLSGLQHPNLVKLYGCCIEGSQLLLVYEYMENNNLARALFGPEEYQLEMDWPRRQNICVGVAKGLAFLHEESTLKIIHRDIKTNNVLLDKDLNPKISDFGLAKLVEEENTHIITTIAGTKGYIAPEYVLWGHLTHKADVYSFGVVALEIVAGKSNMKFSPSENFFCLLDWALVLQKKGSLMELVDPRLGSNFNKNEAEKIIRVALLCTSPAPTLRPAMSEVVSMLEGHVNIQEFNMDSRIHDSELKLQALREKYDELYDDLSKTQTHVHRTSSTEEKENSSKSVLGSDPQD</sequence>
<dbReference type="InterPro" id="IPR055414">
    <property type="entry name" value="LRR_R13L4/SHOC2-like"/>
</dbReference>
<dbReference type="InterPro" id="IPR011009">
    <property type="entry name" value="Kinase-like_dom_sf"/>
</dbReference>
<dbReference type="PROSITE" id="PS00107">
    <property type="entry name" value="PROTEIN_KINASE_ATP"/>
    <property type="match status" value="1"/>
</dbReference>
<evidence type="ECO:0000256" key="8">
    <source>
        <dbReference type="ARBA" id="ARBA00022729"/>
    </source>
</evidence>
<dbReference type="SMART" id="SM00220">
    <property type="entry name" value="S_TKc"/>
    <property type="match status" value="1"/>
</dbReference>
<keyword evidence="5" id="KW-0433">Leucine-rich repeat</keyword>
<dbReference type="PANTHER" id="PTHR48006">
    <property type="entry name" value="LEUCINE-RICH REPEAT-CONTAINING PROTEIN DDB_G0281931-RELATED"/>
    <property type="match status" value="1"/>
</dbReference>
<dbReference type="InterPro" id="IPR021720">
    <property type="entry name" value="Malectin_dom"/>
</dbReference>
<evidence type="ECO:0000256" key="6">
    <source>
        <dbReference type="ARBA" id="ARBA00022679"/>
    </source>
</evidence>
<comment type="catalytic activity">
    <reaction evidence="17">
        <text>L-threonyl-[protein] + ATP = O-phospho-L-threonyl-[protein] + ADP + H(+)</text>
        <dbReference type="Rhea" id="RHEA:46608"/>
        <dbReference type="Rhea" id="RHEA-COMP:11060"/>
        <dbReference type="Rhea" id="RHEA-COMP:11605"/>
        <dbReference type="ChEBI" id="CHEBI:15378"/>
        <dbReference type="ChEBI" id="CHEBI:30013"/>
        <dbReference type="ChEBI" id="CHEBI:30616"/>
        <dbReference type="ChEBI" id="CHEBI:61977"/>
        <dbReference type="ChEBI" id="CHEBI:456216"/>
        <dbReference type="EC" id="2.7.11.1"/>
    </reaction>
</comment>
<dbReference type="Pfam" id="PF00069">
    <property type="entry name" value="Pkinase"/>
    <property type="match status" value="1"/>
</dbReference>
<dbReference type="GO" id="GO:0016020">
    <property type="term" value="C:membrane"/>
    <property type="evidence" value="ECO:0007669"/>
    <property type="project" value="UniProtKB-SubCell"/>
</dbReference>
<dbReference type="PROSITE" id="PS51450">
    <property type="entry name" value="LRR"/>
    <property type="match status" value="1"/>
</dbReference>
<evidence type="ECO:0000313" key="25">
    <source>
        <dbReference type="RefSeq" id="XP_011101928.2"/>
    </source>
</evidence>
<dbReference type="GO" id="GO:0004674">
    <property type="term" value="F:protein serine/threonine kinase activity"/>
    <property type="evidence" value="ECO:0007669"/>
    <property type="project" value="UniProtKB-KW"/>
</dbReference>
<dbReference type="GO" id="GO:0005524">
    <property type="term" value="F:ATP binding"/>
    <property type="evidence" value="ECO:0007669"/>
    <property type="project" value="UniProtKB-UniRule"/>
</dbReference>
<keyword evidence="4" id="KW-0597">Phosphoprotein</keyword>
<evidence type="ECO:0000256" key="10">
    <source>
        <dbReference type="ARBA" id="ARBA00022741"/>
    </source>
</evidence>
<evidence type="ECO:0000256" key="5">
    <source>
        <dbReference type="ARBA" id="ARBA00022614"/>
    </source>
</evidence>
<evidence type="ECO:0000259" key="23">
    <source>
        <dbReference type="PROSITE" id="PS50011"/>
    </source>
</evidence>
<accession>A0A6I9UMW8</accession>
<dbReference type="Gene3D" id="2.60.120.430">
    <property type="entry name" value="Galactose-binding lectin"/>
    <property type="match status" value="1"/>
</dbReference>
<dbReference type="Proteomes" id="UP000504604">
    <property type="component" value="Unplaced"/>
</dbReference>
<dbReference type="InterPro" id="IPR051824">
    <property type="entry name" value="LRR_Rcpt-Like_S/T_Kinase"/>
</dbReference>
<evidence type="ECO:0000256" key="18">
    <source>
        <dbReference type="ARBA" id="ARBA00048679"/>
    </source>
</evidence>
<evidence type="ECO:0000313" key="24">
    <source>
        <dbReference type="Proteomes" id="UP000504604"/>
    </source>
</evidence>